<sequence length="176" mass="19498">MRKAAFYLSGSIKKGKADDGKLCWGDAEKETIRKGLEGFEVVFLDPQVGGRHLEDPVTAFGHDMALVASADFVLVDARERRGLGVGTEMLAAKLRSIPVVSIVPRDSHYHRGRLNYLGVEVNDYMHPFIFSLSDAVAENLAEAINWVKAHLSSPGPVKGIEVVEEAIKRYKEKHLR</sequence>
<reference evidence="1" key="1">
    <citation type="submission" date="2010-07" db="EMBL/GenBank/DDBJ databases">
        <authorList>
            <consortium name="CONSOLIDER consortium CSD2007-00005"/>
            <person name="Guazzaroni M.-E."/>
            <person name="Richter M."/>
            <person name="Garcia-Salamanca A."/>
            <person name="Yarza P."/>
            <person name="Ferrer M."/>
        </authorList>
    </citation>
    <scope>NUCLEOTIDE SEQUENCE</scope>
</reference>
<dbReference type="Gene3D" id="3.40.50.450">
    <property type="match status" value="1"/>
</dbReference>
<evidence type="ECO:0000313" key="1">
    <source>
        <dbReference type="EMBL" id="EFK96036.1"/>
    </source>
</evidence>
<organism evidence="1">
    <name type="scientific">sediment metagenome</name>
    <dbReference type="NCBI Taxonomy" id="749907"/>
    <lineage>
        <taxon>unclassified sequences</taxon>
        <taxon>metagenomes</taxon>
        <taxon>ecological metagenomes</taxon>
    </lineage>
</organism>
<gene>
    <name evidence="1" type="ORF">LDC_1940</name>
</gene>
<dbReference type="EMBL" id="ADZX01000585">
    <property type="protein sequence ID" value="EFK96036.1"/>
    <property type="molecule type" value="Genomic_DNA"/>
</dbReference>
<dbReference type="AlphaFoldDB" id="D9PK75"/>
<reference evidence="1" key="2">
    <citation type="journal article" date="2011" name="Microb. Ecol.">
        <title>Taxonomic and Functional Metagenomic Profiling of the Microbial Community in the Anoxic Sediment of a Sub-saline Shallow Lake (Laguna de Carrizo, Central Spain).</title>
        <authorList>
            <person name="Ferrer M."/>
            <person name="Guazzaroni M.E."/>
            <person name="Richter M."/>
            <person name="Garcia-Salamanca A."/>
            <person name="Yarza P."/>
            <person name="Suarez-Suarez A."/>
            <person name="Solano J."/>
            <person name="Alcaide M."/>
            <person name="van Dillewijn P."/>
            <person name="Molina-Henares M.A."/>
            <person name="Lopez-Cortes N."/>
            <person name="Al-Ramahi Y."/>
            <person name="Guerrero C."/>
            <person name="Acosta A."/>
            <person name="de Eugenio L.I."/>
            <person name="Martinez V."/>
            <person name="Marques S."/>
            <person name="Rojo F."/>
            <person name="Santero E."/>
            <person name="Genilloud O."/>
            <person name="Perez-Perez J."/>
            <person name="Rossello-Mora R."/>
            <person name="Ramos J.L."/>
        </authorList>
    </citation>
    <scope>NUCLEOTIDE SEQUENCE</scope>
</reference>
<accession>D9PK75</accession>
<name>D9PK75_9ZZZZ</name>
<protein>
    <recommendedName>
        <fullName evidence="2">Nucleoside 2-deoxyribosyltransferase</fullName>
    </recommendedName>
</protein>
<comment type="caution">
    <text evidence="1">The sequence shown here is derived from an EMBL/GenBank/DDBJ whole genome shotgun (WGS) entry which is preliminary data.</text>
</comment>
<proteinExistence type="predicted"/>
<evidence type="ECO:0008006" key="2">
    <source>
        <dbReference type="Google" id="ProtNLM"/>
    </source>
</evidence>